<dbReference type="NCBIfam" id="TIGR03084">
    <property type="entry name" value="TIGR03084 family metal-binding protein"/>
    <property type="match status" value="1"/>
</dbReference>
<dbReference type="InterPro" id="IPR017517">
    <property type="entry name" value="Maleyloyr_isom"/>
</dbReference>
<dbReference type="AlphaFoldDB" id="A0A4R2HB67"/>
<gene>
    <name evidence="3" type="ORF">EV652_108382</name>
</gene>
<feature type="domain" description="Mycothiol-dependent maleylpyruvate isomerase metal-binding" evidence="2">
    <location>
        <begin position="10"/>
        <end position="145"/>
    </location>
</feature>
<reference evidence="3 4" key="1">
    <citation type="journal article" date="2015" name="Stand. Genomic Sci.">
        <title>Genomic Encyclopedia of Bacterial and Archaeal Type Strains, Phase III: the genomes of soil and plant-associated and newly described type strains.</title>
        <authorList>
            <person name="Whitman W.B."/>
            <person name="Woyke T."/>
            <person name="Klenk H.P."/>
            <person name="Zhou Y."/>
            <person name="Lilburn T.G."/>
            <person name="Beck B.J."/>
            <person name="De Vos P."/>
            <person name="Vandamme P."/>
            <person name="Eisen J.A."/>
            <person name="Garrity G."/>
            <person name="Hugenholtz P."/>
            <person name="Kyrpides N.C."/>
        </authorList>
    </citation>
    <scope>NUCLEOTIDE SEQUENCE [LARGE SCALE GENOMIC DNA]</scope>
    <source>
        <strain evidence="3 4">VKM Ac-2572</strain>
    </source>
</reference>
<evidence type="ECO:0000313" key="3">
    <source>
        <dbReference type="EMBL" id="TCO24846.1"/>
    </source>
</evidence>
<name>A0A4R2HB67_9ACTN</name>
<proteinExistence type="predicted"/>
<dbReference type="InterPro" id="IPR017518">
    <property type="entry name" value="CHP03084"/>
</dbReference>
<comment type="caution">
    <text evidence="3">The sequence shown here is derived from an EMBL/GenBank/DDBJ whole genome shotgun (WGS) entry which is preliminary data.</text>
</comment>
<keyword evidence="4" id="KW-1185">Reference proteome</keyword>
<organism evidence="3 4">
    <name type="scientific">Kribbella steppae</name>
    <dbReference type="NCBI Taxonomy" id="2512223"/>
    <lineage>
        <taxon>Bacteria</taxon>
        <taxon>Bacillati</taxon>
        <taxon>Actinomycetota</taxon>
        <taxon>Actinomycetes</taxon>
        <taxon>Propionibacteriales</taxon>
        <taxon>Kribbellaceae</taxon>
        <taxon>Kribbella</taxon>
    </lineage>
</organism>
<dbReference type="SUPFAM" id="SSF109854">
    <property type="entry name" value="DinB/YfiT-like putative metalloenzymes"/>
    <property type="match status" value="1"/>
</dbReference>
<dbReference type="RefSeq" id="WP_132211644.1">
    <property type="nucleotide sequence ID" value="NZ_SLWN01000008.1"/>
</dbReference>
<dbReference type="OrthoDB" id="113180at2"/>
<dbReference type="EMBL" id="SLWN01000008">
    <property type="protein sequence ID" value="TCO24846.1"/>
    <property type="molecule type" value="Genomic_DNA"/>
</dbReference>
<protein>
    <submittedName>
        <fullName evidence="3">Uncharacterized protein (TIGR03084 family)</fullName>
    </submittedName>
</protein>
<evidence type="ECO:0000259" key="2">
    <source>
        <dbReference type="Pfam" id="PF11716"/>
    </source>
</evidence>
<dbReference type="Proteomes" id="UP000294508">
    <property type="component" value="Unassembled WGS sequence"/>
</dbReference>
<dbReference type="InterPro" id="IPR034660">
    <property type="entry name" value="DinB/YfiT-like"/>
</dbReference>
<evidence type="ECO:0000313" key="4">
    <source>
        <dbReference type="Proteomes" id="UP000294508"/>
    </source>
</evidence>
<dbReference type="NCBIfam" id="TIGR03083">
    <property type="entry name" value="maleylpyruvate isomerase family mycothiol-dependent enzyme"/>
    <property type="match status" value="1"/>
</dbReference>
<dbReference type="Pfam" id="PF08608">
    <property type="entry name" value="Wyosine_form"/>
    <property type="match status" value="1"/>
</dbReference>
<evidence type="ECO:0000259" key="1">
    <source>
        <dbReference type="Pfam" id="PF08608"/>
    </source>
</evidence>
<dbReference type="Gene3D" id="1.20.120.450">
    <property type="entry name" value="dinb family like domain"/>
    <property type="match status" value="1"/>
</dbReference>
<dbReference type="Pfam" id="PF11716">
    <property type="entry name" value="MDMPI_N"/>
    <property type="match status" value="1"/>
</dbReference>
<dbReference type="GO" id="GO:0046872">
    <property type="term" value="F:metal ion binding"/>
    <property type="evidence" value="ECO:0007669"/>
    <property type="project" value="InterPro"/>
</dbReference>
<feature type="domain" description="tRNA wybutosine-synthesis" evidence="1">
    <location>
        <begin position="182"/>
        <end position="229"/>
    </location>
</feature>
<accession>A0A4R2HB67</accession>
<dbReference type="InterPro" id="IPR024344">
    <property type="entry name" value="MDMPI_metal-binding"/>
</dbReference>
<sequence>MQLEEVLADLWAESADLDRLVGGLPADDWSTPTPAEGWTIAHQIAHLAWTDEAAHLAVTDPDAFKASLEHAAANPSTYVDEGANETAALPPDQLLTYWRETRAEIAEALKQVPAGEKVLWYGPPMSPTSMATARLMETWAHGQDVVDALQVTRQPSNRLRHVAHLAVRTRDFAYLLNNRTPPTEPFYVELTGPDDQTWTWGPDDARQRVTAPALDFCLLATQRRHRDDLAVQAEGADAEEWLGIIQAFAGLPGQGRERGQFG</sequence>
<dbReference type="InterPro" id="IPR013917">
    <property type="entry name" value="tRNA_wybutosine-synth"/>
</dbReference>